<keyword evidence="1" id="KW-0812">Transmembrane</keyword>
<keyword evidence="3" id="KW-1185">Reference proteome</keyword>
<dbReference type="Pfam" id="PF13301">
    <property type="entry name" value="DUF4079"/>
    <property type="match status" value="1"/>
</dbReference>
<proteinExistence type="predicted"/>
<accession>A0ABR8BR97</accession>
<gene>
    <name evidence="2" type="ORF">H6G14_29920</name>
</gene>
<dbReference type="PANTHER" id="PTHR34679">
    <property type="match status" value="1"/>
</dbReference>
<dbReference type="EMBL" id="JACJQL010000094">
    <property type="protein sequence ID" value="MBD2255430.1"/>
    <property type="molecule type" value="Genomic_DNA"/>
</dbReference>
<sequence>MDTFIQLIHPSVMLGFFTYFLYTGYLGWQVRQTRNAEGERKKELVKARFNSRHHNLGAIALSIMILGALGGMGVTYWFYKKLYVDAHLLVGLAMTGMIAITASLTPYMQKGHIWARNLHIALNAGLVGFFGWQAVTGFGIVQQILFPA</sequence>
<evidence type="ECO:0000313" key="2">
    <source>
        <dbReference type="EMBL" id="MBD2255430.1"/>
    </source>
</evidence>
<dbReference type="Proteomes" id="UP000621307">
    <property type="component" value="Unassembled WGS sequence"/>
</dbReference>
<feature type="transmembrane region" description="Helical" evidence="1">
    <location>
        <begin position="56"/>
        <end position="79"/>
    </location>
</feature>
<organism evidence="2 3">
    <name type="scientific">Nostoc parmelioides FACHB-3921</name>
    <dbReference type="NCBI Taxonomy" id="2692909"/>
    <lineage>
        <taxon>Bacteria</taxon>
        <taxon>Bacillati</taxon>
        <taxon>Cyanobacteriota</taxon>
        <taxon>Cyanophyceae</taxon>
        <taxon>Nostocales</taxon>
        <taxon>Nostocaceae</taxon>
        <taxon>Nostoc</taxon>
    </lineage>
</organism>
<comment type="caution">
    <text evidence="2">The sequence shown here is derived from an EMBL/GenBank/DDBJ whole genome shotgun (WGS) entry which is preliminary data.</text>
</comment>
<keyword evidence="1" id="KW-0472">Membrane</keyword>
<evidence type="ECO:0000256" key="1">
    <source>
        <dbReference type="SAM" id="Phobius"/>
    </source>
</evidence>
<protein>
    <submittedName>
        <fullName evidence="2">DUF4079 domain-containing protein</fullName>
    </submittedName>
</protein>
<reference evidence="2 3" key="1">
    <citation type="journal article" date="2020" name="ISME J.">
        <title>Comparative genomics reveals insights into cyanobacterial evolution and habitat adaptation.</title>
        <authorList>
            <person name="Chen M.Y."/>
            <person name="Teng W.K."/>
            <person name="Zhao L."/>
            <person name="Hu C.X."/>
            <person name="Zhou Y.K."/>
            <person name="Han B.P."/>
            <person name="Song L.R."/>
            <person name="Shu W.S."/>
        </authorList>
    </citation>
    <scope>NUCLEOTIDE SEQUENCE [LARGE SCALE GENOMIC DNA]</scope>
    <source>
        <strain evidence="2 3">FACHB-3921</strain>
    </source>
</reference>
<dbReference type="InterPro" id="IPR025067">
    <property type="entry name" value="DUF4079"/>
</dbReference>
<evidence type="ECO:0000313" key="3">
    <source>
        <dbReference type="Proteomes" id="UP000621307"/>
    </source>
</evidence>
<name>A0ABR8BR97_9NOSO</name>
<feature type="transmembrane region" description="Helical" evidence="1">
    <location>
        <begin position="120"/>
        <end position="145"/>
    </location>
</feature>
<keyword evidence="1" id="KW-1133">Transmembrane helix</keyword>
<feature type="transmembrane region" description="Helical" evidence="1">
    <location>
        <begin position="6"/>
        <end position="28"/>
    </location>
</feature>
<dbReference type="PANTHER" id="PTHR34679:SF2">
    <property type="entry name" value="OS02G0122500 PROTEIN"/>
    <property type="match status" value="1"/>
</dbReference>
<feature type="transmembrane region" description="Helical" evidence="1">
    <location>
        <begin position="85"/>
        <end position="108"/>
    </location>
</feature>